<accession>A0A7J8UTG9</accession>
<organism evidence="1 2">
    <name type="scientific">Gossypium klotzschianum</name>
    <dbReference type="NCBI Taxonomy" id="34286"/>
    <lineage>
        <taxon>Eukaryota</taxon>
        <taxon>Viridiplantae</taxon>
        <taxon>Streptophyta</taxon>
        <taxon>Embryophyta</taxon>
        <taxon>Tracheophyta</taxon>
        <taxon>Spermatophyta</taxon>
        <taxon>Magnoliopsida</taxon>
        <taxon>eudicotyledons</taxon>
        <taxon>Gunneridae</taxon>
        <taxon>Pentapetalae</taxon>
        <taxon>rosids</taxon>
        <taxon>malvids</taxon>
        <taxon>Malvales</taxon>
        <taxon>Malvaceae</taxon>
        <taxon>Malvoideae</taxon>
        <taxon>Gossypium</taxon>
    </lineage>
</organism>
<sequence>MSCTKSTICSGIHPLYHPKLSDAGQVMKSCTSEDPTSWAVILNEFL</sequence>
<reference evidence="1 2" key="1">
    <citation type="journal article" date="2019" name="Genome Biol. Evol.">
        <title>Insights into the evolution of the New World diploid cottons (Gossypium, subgenus Houzingenia) based on genome sequencing.</title>
        <authorList>
            <person name="Grover C.E."/>
            <person name="Arick M.A. 2nd"/>
            <person name="Thrash A."/>
            <person name="Conover J.L."/>
            <person name="Sanders W.S."/>
            <person name="Peterson D.G."/>
            <person name="Frelichowski J.E."/>
            <person name="Scheffler J.A."/>
            <person name="Scheffler B.E."/>
            <person name="Wendel J.F."/>
        </authorList>
    </citation>
    <scope>NUCLEOTIDE SEQUENCE [LARGE SCALE GENOMIC DNA]</scope>
    <source>
        <strain evidence="1">57</strain>
        <tissue evidence="1">Leaf</tissue>
    </source>
</reference>
<gene>
    <name evidence="1" type="ORF">Goklo_020912</name>
</gene>
<dbReference type="AlphaFoldDB" id="A0A7J8UTG9"/>
<keyword evidence="2" id="KW-1185">Reference proteome</keyword>
<dbReference type="EMBL" id="JABFAB010000007">
    <property type="protein sequence ID" value="MBA0653777.1"/>
    <property type="molecule type" value="Genomic_DNA"/>
</dbReference>
<comment type="caution">
    <text evidence="1">The sequence shown here is derived from an EMBL/GenBank/DDBJ whole genome shotgun (WGS) entry which is preliminary data.</text>
</comment>
<proteinExistence type="predicted"/>
<dbReference type="Proteomes" id="UP000593573">
    <property type="component" value="Unassembled WGS sequence"/>
</dbReference>
<evidence type="ECO:0000313" key="1">
    <source>
        <dbReference type="EMBL" id="MBA0653777.1"/>
    </source>
</evidence>
<name>A0A7J8UTG9_9ROSI</name>
<protein>
    <submittedName>
        <fullName evidence="1">Uncharacterized protein</fullName>
    </submittedName>
</protein>
<evidence type="ECO:0000313" key="2">
    <source>
        <dbReference type="Proteomes" id="UP000593573"/>
    </source>
</evidence>